<dbReference type="RefSeq" id="WP_135794399.1">
    <property type="nucleotide sequence ID" value="NZ_JBEPFF010000027.1"/>
</dbReference>
<evidence type="ECO:0000313" key="3">
    <source>
        <dbReference type="Proteomes" id="UP000298513"/>
    </source>
</evidence>
<keyword evidence="3" id="KW-1185">Reference proteome</keyword>
<evidence type="ECO:0000313" key="2">
    <source>
        <dbReference type="EMBL" id="TGN74346.1"/>
    </source>
</evidence>
<dbReference type="Proteomes" id="UP000298513">
    <property type="component" value="Unassembled WGS sequence"/>
</dbReference>
<comment type="caution">
    <text evidence="2">The sequence shown here is derived from an EMBL/GenBank/DDBJ whole genome shotgun (WGS) entry which is preliminary data.</text>
</comment>
<reference evidence="2 3" key="1">
    <citation type="submission" date="2019-04" db="EMBL/GenBank/DDBJ databases">
        <title>Streptomyces sp. nov. Bv016 isolated from bark of Buahinia variegata.</title>
        <authorList>
            <person name="Kanchanasin P."/>
            <person name="Tanasupawat S."/>
            <person name="Yuki M."/>
            <person name="Kudo T."/>
        </authorList>
    </citation>
    <scope>NUCLEOTIDE SEQUENCE [LARGE SCALE GENOMIC DNA]</scope>
    <source>
        <strain evidence="2 3">JCM 4765</strain>
    </source>
</reference>
<gene>
    <name evidence="2" type="ORF">E5082_29980</name>
</gene>
<dbReference type="EMBL" id="SRRU01000015">
    <property type="protein sequence ID" value="TGN74346.1"/>
    <property type="molecule type" value="Genomic_DNA"/>
</dbReference>
<sequence>MDESLTTLAMAGATTIMSAMATSAWAAARAGTIRLFRRSEPEDQRALEARLDREAVLVRQEPDPDSARRDLVGGWRLQLVALLREHPEAEAEIEALVASVNAQLPSEGNTSWIQNVSAKDHGMAFGAQGGSITVHHTPAVPQPMPARDGNSD</sequence>
<evidence type="ECO:0000256" key="1">
    <source>
        <dbReference type="SAM" id="MobiDB-lite"/>
    </source>
</evidence>
<organism evidence="2 3">
    <name type="scientific">Streptomyces griseoluteus</name>
    <dbReference type="NCBI Taxonomy" id="29306"/>
    <lineage>
        <taxon>Bacteria</taxon>
        <taxon>Bacillati</taxon>
        <taxon>Actinomycetota</taxon>
        <taxon>Actinomycetes</taxon>
        <taxon>Kitasatosporales</taxon>
        <taxon>Streptomycetaceae</taxon>
        <taxon>Streptomyces</taxon>
    </lineage>
</organism>
<name>A0A4Z1CZI4_STRGP</name>
<accession>A0A4Z1CZI4</accession>
<protein>
    <submittedName>
        <fullName evidence="2">Uncharacterized protein</fullName>
    </submittedName>
</protein>
<dbReference type="AlphaFoldDB" id="A0A4Z1CZI4"/>
<feature type="region of interest" description="Disordered" evidence="1">
    <location>
        <begin position="128"/>
        <end position="152"/>
    </location>
</feature>
<proteinExistence type="predicted"/>